<dbReference type="PROSITE" id="PS00144">
    <property type="entry name" value="ASN_GLN_ASE_1"/>
    <property type="match status" value="1"/>
</dbReference>
<dbReference type="Gene3D" id="3.40.50.40">
    <property type="match status" value="1"/>
</dbReference>
<dbReference type="GO" id="GO:0006520">
    <property type="term" value="P:amino acid metabolic process"/>
    <property type="evidence" value="ECO:0007669"/>
    <property type="project" value="InterPro"/>
</dbReference>
<dbReference type="InterPro" id="IPR020827">
    <property type="entry name" value="Asparaginase/glutaminase_AS1"/>
</dbReference>
<dbReference type="Pfam" id="PF00710">
    <property type="entry name" value="Asparaginase"/>
    <property type="match status" value="1"/>
</dbReference>
<evidence type="ECO:0000256" key="1">
    <source>
        <dbReference type="ARBA" id="ARBA00010518"/>
    </source>
</evidence>
<dbReference type="EMBL" id="LUUJ01000087">
    <property type="protein sequence ID" value="OAI14659.1"/>
    <property type="molecule type" value="Genomic_DNA"/>
</dbReference>
<dbReference type="PIRSF" id="PIRSF500176">
    <property type="entry name" value="L_ASNase"/>
    <property type="match status" value="1"/>
</dbReference>
<dbReference type="InterPro" id="IPR006034">
    <property type="entry name" value="Asparaginase/glutaminase-like"/>
</dbReference>
<accession>A0A177NBT4</accession>
<sequence length="350" mass="37946">MNKNILLVFTGGTIGSQLAGGTVDTSASAGFKLLALFAERDRAAHSVTFKAVQPLQILSENLHTRNWQQIVAAIETEDLSRFDGVIVTHGTDSLAFSAAALGLYFHKLPIPLLLVSSDLPLDDPRANGVDNFCCAVEFIRLCGLGGVYVPYRNPGRDMLVHLGTRLCSCLPLGSDFISAQSRPFMRYRGGQFETLTAADGWNRQPAELKPNFSARILLIRPYPGLDYSAFCLDGFDAVLHDLYHSGTACASDTAGSEYSLTTFARKCRQQGLNIYLAPALHSDSAYASTRELMVAGAEMVWNMTLEAAYAKLLLALGNFADAQQISEFLRQDLAYEHVQPGLAVAEAAAV</sequence>
<dbReference type="SMART" id="SM00870">
    <property type="entry name" value="Asparaginase"/>
    <property type="match status" value="1"/>
</dbReference>
<dbReference type="InterPro" id="IPR027474">
    <property type="entry name" value="L-asparaginase_N"/>
</dbReference>
<dbReference type="SUPFAM" id="SSF53774">
    <property type="entry name" value="Glutaminase/Asparaginase"/>
    <property type="match status" value="1"/>
</dbReference>
<evidence type="ECO:0000259" key="5">
    <source>
        <dbReference type="Pfam" id="PF00710"/>
    </source>
</evidence>
<proteinExistence type="inferred from homology"/>
<dbReference type="PIRSF" id="PIRSF001220">
    <property type="entry name" value="L-ASNase_gatD"/>
    <property type="match status" value="1"/>
</dbReference>
<name>A0A177NBT4_9GAMM</name>
<dbReference type="PANTHER" id="PTHR11707">
    <property type="entry name" value="L-ASPARAGINASE"/>
    <property type="match status" value="1"/>
</dbReference>
<feature type="binding site" evidence="3">
    <location>
        <begin position="91"/>
        <end position="92"/>
    </location>
    <ligand>
        <name>substrate</name>
    </ligand>
</feature>
<dbReference type="Proteomes" id="UP000077857">
    <property type="component" value="Unassembled WGS sequence"/>
</dbReference>
<feature type="domain" description="L-asparaginase N-terminal" evidence="5">
    <location>
        <begin position="4"/>
        <end position="148"/>
    </location>
</feature>
<dbReference type="PRINTS" id="PR00139">
    <property type="entry name" value="ASNGLNASE"/>
</dbReference>
<reference evidence="6 7" key="1">
    <citation type="submission" date="2016-03" db="EMBL/GenBank/DDBJ databases">
        <authorList>
            <person name="Ploux O."/>
        </authorList>
    </citation>
    <scope>NUCLEOTIDE SEQUENCE [LARGE SCALE GENOMIC DNA]</scope>
    <source>
        <strain evidence="6 7">R-45378</strain>
    </source>
</reference>
<dbReference type="PROSITE" id="PS51732">
    <property type="entry name" value="ASN_GLN_ASE_3"/>
    <property type="match status" value="1"/>
</dbReference>
<feature type="active site" evidence="4">
    <location>
        <position position="13"/>
    </location>
</feature>
<dbReference type="Gene3D" id="3.40.50.1170">
    <property type="entry name" value="L-asparaginase, N-terminal domain"/>
    <property type="match status" value="1"/>
</dbReference>
<dbReference type="GO" id="GO:0004067">
    <property type="term" value="F:asparaginase activity"/>
    <property type="evidence" value="ECO:0007669"/>
    <property type="project" value="UniProtKB-UniRule"/>
</dbReference>
<dbReference type="OrthoDB" id="9788068at2"/>
<comment type="similarity">
    <text evidence="1">Belongs to the asparaginase 1 family.</text>
</comment>
<evidence type="ECO:0000256" key="2">
    <source>
        <dbReference type="PIRSR" id="PIRSR001220-1"/>
    </source>
</evidence>
<evidence type="ECO:0000256" key="3">
    <source>
        <dbReference type="PIRSR" id="PIRSR001220-2"/>
    </source>
</evidence>
<organism evidence="6 7">
    <name type="scientific">Methylomonas koyamae</name>
    <dbReference type="NCBI Taxonomy" id="702114"/>
    <lineage>
        <taxon>Bacteria</taxon>
        <taxon>Pseudomonadati</taxon>
        <taxon>Pseudomonadota</taxon>
        <taxon>Gammaproteobacteria</taxon>
        <taxon>Methylococcales</taxon>
        <taxon>Methylococcaceae</taxon>
        <taxon>Methylomonas</taxon>
    </lineage>
</organism>
<dbReference type="InterPro" id="IPR037152">
    <property type="entry name" value="L-asparaginase_N_sf"/>
</dbReference>
<feature type="active site" description="O-isoaspartyl threonine intermediate" evidence="2">
    <location>
        <position position="13"/>
    </location>
</feature>
<feature type="binding site" evidence="3">
    <location>
        <position position="59"/>
    </location>
    <ligand>
        <name>substrate</name>
    </ligand>
</feature>
<protein>
    <submittedName>
        <fullName evidence="6">Asparaginase</fullName>
    </submittedName>
</protein>
<comment type="caution">
    <text evidence="6">The sequence shown here is derived from an EMBL/GenBank/DDBJ whole genome shotgun (WGS) entry which is preliminary data.</text>
</comment>
<dbReference type="AlphaFoldDB" id="A0A177NBT4"/>
<evidence type="ECO:0000313" key="6">
    <source>
        <dbReference type="EMBL" id="OAI14659.1"/>
    </source>
</evidence>
<evidence type="ECO:0000313" key="7">
    <source>
        <dbReference type="Proteomes" id="UP000077857"/>
    </source>
</evidence>
<gene>
    <name evidence="6" type="ORF">A1507_15160</name>
</gene>
<dbReference type="PANTHER" id="PTHR11707:SF28">
    <property type="entry name" value="60 KDA LYSOPHOSPHOLIPASE"/>
    <property type="match status" value="1"/>
</dbReference>
<dbReference type="InterPro" id="IPR027473">
    <property type="entry name" value="L-asparaginase_C"/>
</dbReference>
<evidence type="ECO:0000256" key="4">
    <source>
        <dbReference type="PROSITE-ProRule" id="PRU10099"/>
    </source>
</evidence>
<dbReference type="InterPro" id="IPR036152">
    <property type="entry name" value="Asp/glu_Ase-like_sf"/>
</dbReference>